<keyword evidence="8" id="KW-1185">Reference proteome</keyword>
<feature type="signal peptide" evidence="4">
    <location>
        <begin position="1"/>
        <end position="17"/>
    </location>
</feature>
<keyword evidence="4" id="KW-0732">Signal</keyword>
<dbReference type="GO" id="GO:0030246">
    <property type="term" value="F:carbohydrate binding"/>
    <property type="evidence" value="ECO:0007669"/>
    <property type="project" value="InterPro"/>
</dbReference>
<dbReference type="Pfam" id="PF00722">
    <property type="entry name" value="Glyco_hydro_16"/>
    <property type="match status" value="1"/>
</dbReference>
<organism evidence="7 8">
    <name type="scientific">Aquatica leii</name>
    <dbReference type="NCBI Taxonomy" id="1421715"/>
    <lineage>
        <taxon>Eukaryota</taxon>
        <taxon>Metazoa</taxon>
        <taxon>Ecdysozoa</taxon>
        <taxon>Arthropoda</taxon>
        <taxon>Hexapoda</taxon>
        <taxon>Insecta</taxon>
        <taxon>Pterygota</taxon>
        <taxon>Neoptera</taxon>
        <taxon>Endopterygota</taxon>
        <taxon>Coleoptera</taxon>
        <taxon>Polyphaga</taxon>
        <taxon>Elateriformia</taxon>
        <taxon>Elateroidea</taxon>
        <taxon>Lampyridae</taxon>
        <taxon>Luciolinae</taxon>
        <taxon>Aquatica</taxon>
    </lineage>
</organism>
<feature type="domain" description="GH16" evidence="5">
    <location>
        <begin position="176"/>
        <end position="466"/>
    </location>
</feature>
<dbReference type="EMBL" id="JARPUR010000004">
    <property type="protein sequence ID" value="KAK4876686.1"/>
    <property type="molecule type" value="Genomic_DNA"/>
</dbReference>
<evidence type="ECO:0000256" key="1">
    <source>
        <dbReference type="ARBA" id="ARBA00008781"/>
    </source>
</evidence>
<reference evidence="8" key="1">
    <citation type="submission" date="2023-01" db="EMBL/GenBank/DDBJ databases">
        <title>Key to firefly adult light organ development and bioluminescence: homeobox transcription factors regulate luciferase expression and transportation to peroxisome.</title>
        <authorList>
            <person name="Fu X."/>
        </authorList>
    </citation>
    <scope>NUCLEOTIDE SEQUENCE [LARGE SCALE GENOMIC DNA]</scope>
</reference>
<evidence type="ECO:0000259" key="5">
    <source>
        <dbReference type="PROSITE" id="PS51762"/>
    </source>
</evidence>
<dbReference type="AlphaFoldDB" id="A0AAN7P7C4"/>
<dbReference type="Pfam" id="PF15886">
    <property type="entry name" value="CBM39"/>
    <property type="match status" value="1"/>
</dbReference>
<accession>A0AAN7P7C4</accession>
<evidence type="ECO:0000313" key="8">
    <source>
        <dbReference type="Proteomes" id="UP001353858"/>
    </source>
</evidence>
<dbReference type="PANTHER" id="PTHR10963">
    <property type="entry name" value="GLYCOSYL HYDROLASE-RELATED"/>
    <property type="match status" value="1"/>
</dbReference>
<dbReference type="InterPro" id="IPR043030">
    <property type="entry name" value="BGBP_N_sf"/>
</dbReference>
<feature type="domain" description="CBM39" evidence="6">
    <location>
        <begin position="19"/>
        <end position="123"/>
    </location>
</feature>
<dbReference type="InterPro" id="IPR013320">
    <property type="entry name" value="ConA-like_dom_sf"/>
</dbReference>
<gene>
    <name evidence="7" type="ORF">RN001_009192</name>
</gene>
<dbReference type="PROSITE" id="PS51969">
    <property type="entry name" value="CBM39"/>
    <property type="match status" value="1"/>
</dbReference>
<evidence type="ECO:0000256" key="4">
    <source>
        <dbReference type="SAM" id="SignalP"/>
    </source>
</evidence>
<dbReference type="InterPro" id="IPR050546">
    <property type="entry name" value="Glycosyl_Hydrlase_16"/>
</dbReference>
<dbReference type="InterPro" id="IPR031756">
    <property type="entry name" value="BGBP_N"/>
</dbReference>
<keyword evidence="3" id="KW-0391">Immunity</keyword>
<dbReference type="Gene3D" id="2.60.120.200">
    <property type="match status" value="1"/>
</dbReference>
<proteinExistence type="inferred from homology"/>
<dbReference type="Proteomes" id="UP001353858">
    <property type="component" value="Unassembled WGS sequence"/>
</dbReference>
<dbReference type="SUPFAM" id="SSF49899">
    <property type="entry name" value="Concanavalin A-like lectins/glucanases"/>
    <property type="match status" value="1"/>
</dbReference>
<evidence type="ECO:0000313" key="7">
    <source>
        <dbReference type="EMBL" id="KAK4876686.1"/>
    </source>
</evidence>
<dbReference type="PROSITE" id="PS51762">
    <property type="entry name" value="GH16_2"/>
    <property type="match status" value="1"/>
</dbReference>
<dbReference type="Gene3D" id="2.60.40.2140">
    <property type="entry name" value="Beta-1,3-glucan-recognition protein, N-terminal domain"/>
    <property type="match status" value="1"/>
</dbReference>
<protein>
    <submittedName>
        <fullName evidence="7">Uncharacterized protein</fullName>
    </submittedName>
</protein>
<name>A0AAN7P7C4_9COLE</name>
<dbReference type="GO" id="GO:0005975">
    <property type="term" value="P:carbohydrate metabolic process"/>
    <property type="evidence" value="ECO:0007669"/>
    <property type="project" value="InterPro"/>
</dbReference>
<dbReference type="InterPro" id="IPR000757">
    <property type="entry name" value="Beta-glucanase-like"/>
</dbReference>
<comment type="caution">
    <text evidence="7">The sequence shown here is derived from an EMBL/GenBank/DDBJ whole genome shotgun (WGS) entry which is preliminary data.</text>
</comment>
<keyword evidence="2" id="KW-0399">Innate immunity</keyword>
<comment type="similarity">
    <text evidence="1">Belongs to the insect beta-1,3-glucan binding protein family.</text>
</comment>
<evidence type="ECO:0000256" key="3">
    <source>
        <dbReference type="ARBA" id="ARBA00022859"/>
    </source>
</evidence>
<dbReference type="PANTHER" id="PTHR10963:SF60">
    <property type="entry name" value="GRAM-NEGATIVE BACTERIA-BINDING PROTEIN 1-RELATED"/>
    <property type="match status" value="1"/>
</dbReference>
<dbReference type="GO" id="GO:0045087">
    <property type="term" value="P:innate immune response"/>
    <property type="evidence" value="ECO:0007669"/>
    <property type="project" value="UniProtKB-KW"/>
</dbReference>
<dbReference type="GO" id="GO:0004553">
    <property type="term" value="F:hydrolase activity, hydrolyzing O-glycosyl compounds"/>
    <property type="evidence" value="ECO:0007669"/>
    <property type="project" value="InterPro"/>
</dbReference>
<sequence length="466" mass="52985">MSRIALFLYFAIINVEGLYQIPSANIEIFQPKGLKVSIPDDHGIKKVTFYASINKELKENDNDLIRKDIENPLNGFWMLEDNNTSFNSGDILYYQIKVDFFDGKETTTLDKGVQRFTIGATTTSKIPTVTPAAPCEYTPTIVSGKRSCKGKLIFQDLFNELSPKRWKPEVRYGGEPDYEFVIYQDSAENLRINKNMVHFTPTLVEEKLGPEFVSKPNAYDLGENCTGIPESFECVQTPRAWSILPPVFASQVSTRDRFSFVYGVIEIRAKVPKGDWIYPQLYLKSKNDFYGAGYDSGLIKIAFVPGNADMNRVLSGGCIFGESVYARYYGIKSVLSPWEWSKDFHIYKLEWRPDGISLIVDNEVYGNVYPPDGGFVLKDDELSIDKATAERWKKGSEMAPFDKEMYIIFGVGVGGVVFPNKKDGGKPWSNEDPKAQLHFYKALDTWHKTWSNKSTLIIDYVRVWAL</sequence>
<evidence type="ECO:0000259" key="6">
    <source>
        <dbReference type="PROSITE" id="PS51969"/>
    </source>
</evidence>
<feature type="chain" id="PRO_5042918199" evidence="4">
    <location>
        <begin position="18"/>
        <end position="466"/>
    </location>
</feature>
<evidence type="ECO:0000256" key="2">
    <source>
        <dbReference type="ARBA" id="ARBA00022588"/>
    </source>
</evidence>